<protein>
    <submittedName>
        <fullName evidence="5">THO complex subunit 6</fullName>
    </submittedName>
</protein>
<dbReference type="InterPro" id="IPR015943">
    <property type="entry name" value="WD40/YVTN_repeat-like_dom_sf"/>
</dbReference>
<dbReference type="InterPro" id="IPR042626">
    <property type="entry name" value="THOC6"/>
</dbReference>
<keyword evidence="3" id="KW-0677">Repeat</keyword>
<dbReference type="PANTHER" id="PTHR44411">
    <property type="entry name" value="THO COMPLEX SUBUNIT 6 HOMOLOG"/>
    <property type="match status" value="1"/>
</dbReference>
<keyword evidence="2 4" id="KW-0853">WD repeat</keyword>
<evidence type="ECO:0000313" key="5">
    <source>
        <dbReference type="EMBL" id="CAG6499659.1"/>
    </source>
</evidence>
<dbReference type="InterPro" id="IPR019775">
    <property type="entry name" value="WD40_repeat_CS"/>
</dbReference>
<feature type="repeat" description="WD" evidence="4">
    <location>
        <begin position="194"/>
        <end position="233"/>
    </location>
</feature>
<dbReference type="Pfam" id="PF00400">
    <property type="entry name" value="WD40"/>
    <property type="match status" value="1"/>
</dbReference>
<dbReference type="InterPro" id="IPR011047">
    <property type="entry name" value="Quinoprotein_ADH-like_sf"/>
</dbReference>
<comment type="similarity">
    <text evidence="1">Belongs to the WD repeat THOC6 family.</text>
</comment>
<proteinExistence type="inferred from homology"/>
<evidence type="ECO:0000256" key="3">
    <source>
        <dbReference type="ARBA" id="ARBA00022737"/>
    </source>
</evidence>
<sequence length="368" mass="41113">MCLETGIHAESVYNRIKPSEIEFQELKKERKIVIFSTMTGIKKCFYTTILSQTISGDGKYLFCGSNFGEILIYSIDRILSCSESSNGDPDKPPTAPHAVFPLPEKCQVYSLSFHKDFLIVGLNGEICGYAWNVKNATVGKRAWTVKLPVSAEYTDINEVNYLWMDKTDEILYAGCGDNVMYAISLEDGRITRNFQGHKDYIHCVSGCGGKLATASEDGSVLMWDARQSKFTGKIEPFSKDTLNRPEFGKWQGTVSITEDWLVCGGGPRFSLWHLRSLECTTDFAFPERLHVSGFIDDMIYAAGECRNLYQYNFNGDVTAEIPVSAPAVYSVVQQSEPNKFMAIAGAASQIDVCTNFSFKDIVLQAYQK</sequence>
<name>A0A8D8CSG0_CULPI</name>
<dbReference type="PROSITE" id="PS50082">
    <property type="entry name" value="WD_REPEATS_2"/>
    <property type="match status" value="1"/>
</dbReference>
<dbReference type="PANTHER" id="PTHR44411:SF1">
    <property type="entry name" value="THO COMPLEX SUBUNIT 6 HOMOLOG"/>
    <property type="match status" value="1"/>
</dbReference>
<evidence type="ECO:0000256" key="2">
    <source>
        <dbReference type="ARBA" id="ARBA00022574"/>
    </source>
</evidence>
<dbReference type="SMART" id="SM00320">
    <property type="entry name" value="WD40"/>
    <property type="match status" value="1"/>
</dbReference>
<dbReference type="AlphaFoldDB" id="A0A8D8CSG0"/>
<dbReference type="EMBL" id="HBUE01138312">
    <property type="protein sequence ID" value="CAG6499659.1"/>
    <property type="molecule type" value="Transcribed_RNA"/>
</dbReference>
<dbReference type="InterPro" id="IPR001680">
    <property type="entry name" value="WD40_rpt"/>
</dbReference>
<dbReference type="GO" id="GO:0006406">
    <property type="term" value="P:mRNA export from nucleus"/>
    <property type="evidence" value="ECO:0007669"/>
    <property type="project" value="TreeGrafter"/>
</dbReference>
<dbReference type="GO" id="GO:0000347">
    <property type="term" value="C:THO complex"/>
    <property type="evidence" value="ECO:0007669"/>
    <property type="project" value="TreeGrafter"/>
</dbReference>
<organism evidence="5">
    <name type="scientific">Culex pipiens</name>
    <name type="common">House mosquito</name>
    <dbReference type="NCBI Taxonomy" id="7175"/>
    <lineage>
        <taxon>Eukaryota</taxon>
        <taxon>Metazoa</taxon>
        <taxon>Ecdysozoa</taxon>
        <taxon>Arthropoda</taxon>
        <taxon>Hexapoda</taxon>
        <taxon>Insecta</taxon>
        <taxon>Pterygota</taxon>
        <taxon>Neoptera</taxon>
        <taxon>Endopterygota</taxon>
        <taxon>Diptera</taxon>
        <taxon>Nematocera</taxon>
        <taxon>Culicoidea</taxon>
        <taxon>Culicidae</taxon>
        <taxon>Culicinae</taxon>
        <taxon>Culicini</taxon>
        <taxon>Culex</taxon>
        <taxon>Culex</taxon>
    </lineage>
</organism>
<reference evidence="5" key="1">
    <citation type="submission" date="2021-05" db="EMBL/GenBank/DDBJ databases">
        <authorList>
            <person name="Alioto T."/>
            <person name="Alioto T."/>
            <person name="Gomez Garrido J."/>
        </authorList>
    </citation>
    <scope>NUCLEOTIDE SEQUENCE</scope>
</reference>
<dbReference type="SUPFAM" id="SSF50998">
    <property type="entry name" value="Quinoprotein alcohol dehydrogenase-like"/>
    <property type="match status" value="1"/>
</dbReference>
<dbReference type="GO" id="GO:0000346">
    <property type="term" value="C:transcription export complex"/>
    <property type="evidence" value="ECO:0007669"/>
    <property type="project" value="TreeGrafter"/>
</dbReference>
<evidence type="ECO:0000256" key="1">
    <source>
        <dbReference type="ARBA" id="ARBA00009728"/>
    </source>
</evidence>
<dbReference type="Gene3D" id="2.130.10.10">
    <property type="entry name" value="YVTN repeat-like/Quinoprotein amine dehydrogenase"/>
    <property type="match status" value="1"/>
</dbReference>
<accession>A0A8D8CSG0</accession>
<dbReference type="PROSITE" id="PS00678">
    <property type="entry name" value="WD_REPEATS_1"/>
    <property type="match status" value="1"/>
</dbReference>
<evidence type="ECO:0000256" key="4">
    <source>
        <dbReference type="PROSITE-ProRule" id="PRU00221"/>
    </source>
</evidence>